<dbReference type="Gene3D" id="1.20.1250.20">
    <property type="entry name" value="MFS general substrate transporter like domains"/>
    <property type="match status" value="2"/>
</dbReference>
<dbReference type="PROSITE" id="PS50850">
    <property type="entry name" value="MFS"/>
    <property type="match status" value="1"/>
</dbReference>
<feature type="transmembrane region" description="Helical" evidence="4">
    <location>
        <begin position="14"/>
        <end position="36"/>
    </location>
</feature>
<feature type="transmembrane region" description="Helical" evidence="4">
    <location>
        <begin position="264"/>
        <end position="285"/>
    </location>
</feature>
<dbReference type="Pfam" id="PF07690">
    <property type="entry name" value="MFS_1"/>
    <property type="match status" value="1"/>
</dbReference>
<dbReference type="PANTHER" id="PTHR11360">
    <property type="entry name" value="MONOCARBOXYLATE TRANSPORTER"/>
    <property type="match status" value="1"/>
</dbReference>
<organism evidence="6 7">
    <name type="scientific">Novosphingobium anseongense</name>
    <dbReference type="NCBI Taxonomy" id="3133436"/>
    <lineage>
        <taxon>Bacteria</taxon>
        <taxon>Pseudomonadati</taxon>
        <taxon>Pseudomonadota</taxon>
        <taxon>Alphaproteobacteria</taxon>
        <taxon>Sphingomonadales</taxon>
        <taxon>Sphingomonadaceae</taxon>
        <taxon>Novosphingobium</taxon>
    </lineage>
</organism>
<evidence type="ECO:0000256" key="2">
    <source>
        <dbReference type="ARBA" id="ARBA00022989"/>
    </source>
</evidence>
<proteinExistence type="predicted"/>
<feature type="transmembrane region" description="Helical" evidence="4">
    <location>
        <begin position="79"/>
        <end position="96"/>
    </location>
</feature>
<feature type="transmembrane region" description="Helical" evidence="4">
    <location>
        <begin position="169"/>
        <end position="188"/>
    </location>
</feature>
<keyword evidence="7" id="KW-1185">Reference proteome</keyword>
<keyword evidence="3 4" id="KW-0472">Membrane</keyword>
<reference evidence="6 7" key="1">
    <citation type="submission" date="2024-03" db="EMBL/GenBank/DDBJ databases">
        <authorList>
            <person name="Jo J.-H."/>
        </authorList>
    </citation>
    <scope>NUCLEOTIDE SEQUENCE [LARGE SCALE GENOMIC DNA]</scope>
    <source>
        <strain evidence="6 7">PS1R-30</strain>
    </source>
</reference>
<feature type="transmembrane region" description="Helical" evidence="4">
    <location>
        <begin position="384"/>
        <end position="402"/>
    </location>
</feature>
<comment type="caution">
    <text evidence="6">The sequence shown here is derived from an EMBL/GenBank/DDBJ whole genome shotgun (WGS) entry which is preliminary data.</text>
</comment>
<feature type="transmembrane region" description="Helical" evidence="4">
    <location>
        <begin position="102"/>
        <end position="124"/>
    </location>
</feature>
<evidence type="ECO:0000256" key="3">
    <source>
        <dbReference type="ARBA" id="ARBA00023136"/>
    </source>
</evidence>
<feature type="transmembrane region" description="Helical" evidence="4">
    <location>
        <begin position="226"/>
        <end position="244"/>
    </location>
</feature>
<keyword evidence="2 4" id="KW-1133">Transmembrane helix</keyword>
<evidence type="ECO:0000313" key="6">
    <source>
        <dbReference type="EMBL" id="MEJ5978459.1"/>
    </source>
</evidence>
<feature type="domain" description="Major facilitator superfamily (MFS) profile" evidence="5">
    <location>
        <begin position="1"/>
        <end position="407"/>
    </location>
</feature>
<feature type="transmembrane region" description="Helical" evidence="4">
    <location>
        <begin position="136"/>
        <end position="157"/>
    </location>
</feature>
<dbReference type="InterPro" id="IPR050327">
    <property type="entry name" value="Proton-linked_MCT"/>
</dbReference>
<gene>
    <name evidence="6" type="ORF">WG901_17535</name>
</gene>
<protein>
    <submittedName>
        <fullName evidence="6">MFS transporter</fullName>
    </submittedName>
</protein>
<name>A0ABU8RZL2_9SPHN</name>
<dbReference type="InterPro" id="IPR036259">
    <property type="entry name" value="MFS_trans_sf"/>
</dbReference>
<dbReference type="EMBL" id="JBBHJZ010000003">
    <property type="protein sequence ID" value="MEJ5978459.1"/>
    <property type="molecule type" value="Genomic_DNA"/>
</dbReference>
<keyword evidence="1 4" id="KW-0812">Transmembrane</keyword>
<feature type="transmembrane region" description="Helical" evidence="4">
    <location>
        <begin position="292"/>
        <end position="309"/>
    </location>
</feature>
<dbReference type="InterPro" id="IPR020846">
    <property type="entry name" value="MFS_dom"/>
</dbReference>
<dbReference type="InterPro" id="IPR011701">
    <property type="entry name" value="MFS"/>
</dbReference>
<accession>A0ABU8RZL2</accession>
<feature type="transmembrane region" description="Helical" evidence="4">
    <location>
        <begin position="48"/>
        <end position="67"/>
    </location>
</feature>
<feature type="transmembrane region" description="Helical" evidence="4">
    <location>
        <begin position="315"/>
        <end position="341"/>
    </location>
</feature>
<evidence type="ECO:0000256" key="4">
    <source>
        <dbReference type="SAM" id="Phobius"/>
    </source>
</evidence>
<dbReference type="RefSeq" id="WP_339588378.1">
    <property type="nucleotide sequence ID" value="NZ_JBBHJZ010000003.1"/>
</dbReference>
<evidence type="ECO:0000313" key="7">
    <source>
        <dbReference type="Proteomes" id="UP001361239"/>
    </source>
</evidence>
<dbReference type="Proteomes" id="UP001361239">
    <property type="component" value="Unassembled WGS sequence"/>
</dbReference>
<dbReference type="SUPFAM" id="SSF103473">
    <property type="entry name" value="MFS general substrate transporter"/>
    <property type="match status" value="1"/>
</dbReference>
<evidence type="ECO:0000259" key="5">
    <source>
        <dbReference type="PROSITE" id="PS50850"/>
    </source>
</evidence>
<dbReference type="PANTHER" id="PTHR11360:SF290">
    <property type="entry name" value="MONOCARBOXYLATE MFS PERMEASE"/>
    <property type="match status" value="1"/>
</dbReference>
<sequence length="412" mass="44099">MGYLGELRENAKPLLAASLGCGTSLPLFAYTSSVFAPHLIKEFGWSRAQFALIGLTMLTTVFILPFVGRFTDKLGVWRVALLGTVLVPLCFVGYALQWGNFYYFALCSTLVMAVGSMTGPLVYSRLVAENFEKAQGLALTIINCTPAVHAVGCVPLLNWVIEHYGWREAYLGMGLVAGLGGAVALSLIKPPKGARTAALRPAHSEAPDAEAPRSAREDYRVITRSGTFWIIVAGMFLCLLYTPLHASQMNVMLIEQGLTTQGAANIVSIYVVGTLVGRISCGLALDRFSTPVVTALSLGLPAIGFFLLGTDMNTFPVIAFSMFLVGLSIGAEIDILAFIVARYFKLRIFNSTLGLVHVVSFLTSAIGAGTISLSLKLYDSFSPFLYLVAGTATVGALLFLLLPGSRDVEKVG</sequence>
<feature type="transmembrane region" description="Helical" evidence="4">
    <location>
        <begin position="353"/>
        <end position="378"/>
    </location>
</feature>
<evidence type="ECO:0000256" key="1">
    <source>
        <dbReference type="ARBA" id="ARBA00022692"/>
    </source>
</evidence>